<dbReference type="EMBL" id="KV454545">
    <property type="protein sequence ID" value="ODV65176.1"/>
    <property type="molecule type" value="Genomic_DNA"/>
</dbReference>
<gene>
    <name evidence="1" type="ORF">HYPBUDRAFT_154031</name>
</gene>
<dbReference type="Proteomes" id="UP000095085">
    <property type="component" value="Unassembled WGS sequence"/>
</dbReference>
<evidence type="ECO:0000313" key="1">
    <source>
        <dbReference type="EMBL" id="ODV65176.1"/>
    </source>
</evidence>
<protein>
    <submittedName>
        <fullName evidence="1">Uncharacterized protein</fullName>
    </submittedName>
</protein>
<keyword evidence="2" id="KW-1185">Reference proteome</keyword>
<proteinExistence type="predicted"/>
<sequence>MTGESCVVYENEVGACPQFLEKIVKETPFLDKLSVISQSPVELADSKTWSKFGFRDLLQLIESIPVQEHVSLRASPSIEQFAPYNQLVFSSIDDSIKIQLNESSYKNAGYFNKSNRLKVKQRTPSKNSPHLFPTYHIVCCRSELTPDCKQLISTVFQNVNLKVVTLDSDFESALHADFSLEPSSTEISLLNGAIDLLSLVDPIANEDLHDYYEFITLVHLQSIQFTENLNSAISSYEAPATGSGAMTRPHHILQSRNLSSSVVSRVFDQSWLSISLNFENAHILILNTDSKIISWKVSIK</sequence>
<evidence type="ECO:0000313" key="2">
    <source>
        <dbReference type="Proteomes" id="UP000095085"/>
    </source>
</evidence>
<reference evidence="2" key="1">
    <citation type="submission" date="2016-05" db="EMBL/GenBank/DDBJ databases">
        <title>Comparative genomics of biotechnologically important yeasts.</title>
        <authorList>
            <consortium name="DOE Joint Genome Institute"/>
            <person name="Riley R."/>
            <person name="Haridas S."/>
            <person name="Wolfe K.H."/>
            <person name="Lopes M.R."/>
            <person name="Hittinger C.T."/>
            <person name="Goker M."/>
            <person name="Salamov A."/>
            <person name="Wisecaver J."/>
            <person name="Long T.M."/>
            <person name="Aerts A.L."/>
            <person name="Barry K."/>
            <person name="Choi C."/>
            <person name="Clum A."/>
            <person name="Coughlan A.Y."/>
            <person name="Deshpande S."/>
            <person name="Douglass A.P."/>
            <person name="Hanson S.J."/>
            <person name="Klenk H.-P."/>
            <person name="Labutti K."/>
            <person name="Lapidus A."/>
            <person name="Lindquist E."/>
            <person name="Lipzen A."/>
            <person name="Meier-Kolthoff J.P."/>
            <person name="Ohm R.A."/>
            <person name="Otillar R.P."/>
            <person name="Pangilinan J."/>
            <person name="Peng Y."/>
            <person name="Rokas A."/>
            <person name="Rosa C.A."/>
            <person name="Scheuner C."/>
            <person name="Sibirny A.A."/>
            <person name="Slot J.C."/>
            <person name="Stielow J.B."/>
            <person name="Sun H."/>
            <person name="Kurtzman C.P."/>
            <person name="Blackwell M."/>
            <person name="Grigoriev I.V."/>
            <person name="Jeffries T.W."/>
        </authorList>
    </citation>
    <scope>NUCLEOTIDE SEQUENCE [LARGE SCALE GENOMIC DNA]</scope>
    <source>
        <strain evidence="2">NRRL Y-1933</strain>
    </source>
</reference>
<dbReference type="OrthoDB" id="10342343at2759"/>
<dbReference type="RefSeq" id="XP_020074243.1">
    <property type="nucleotide sequence ID" value="XM_020221863.1"/>
</dbReference>
<name>A0A1E4RD67_9ASCO</name>
<accession>A0A1E4RD67</accession>
<dbReference type="AlphaFoldDB" id="A0A1E4RD67"/>
<organism evidence="1 2">
    <name type="scientific">Hyphopichia burtonii NRRL Y-1933</name>
    <dbReference type="NCBI Taxonomy" id="984485"/>
    <lineage>
        <taxon>Eukaryota</taxon>
        <taxon>Fungi</taxon>
        <taxon>Dikarya</taxon>
        <taxon>Ascomycota</taxon>
        <taxon>Saccharomycotina</taxon>
        <taxon>Pichiomycetes</taxon>
        <taxon>Debaryomycetaceae</taxon>
        <taxon>Hyphopichia</taxon>
    </lineage>
</organism>
<dbReference type="GeneID" id="30996412"/>